<dbReference type="STRING" id="15368.I1GQF4"/>
<dbReference type="Gene3D" id="3.30.40.10">
    <property type="entry name" value="Zinc/RING finger domain, C3HC4 (zinc finger)"/>
    <property type="match status" value="1"/>
</dbReference>
<dbReference type="EC" id="2.3.2.27" evidence="2"/>
<dbReference type="PANTHER" id="PTHR46463:SF73">
    <property type="entry name" value="OS03G0598700 PROTEIN"/>
    <property type="match status" value="1"/>
</dbReference>
<feature type="compositionally biased region" description="Polar residues" evidence="9">
    <location>
        <begin position="101"/>
        <end position="137"/>
    </location>
</feature>
<dbReference type="EMBL" id="CM000880">
    <property type="protein sequence ID" value="KQK14274.1"/>
    <property type="molecule type" value="Genomic_DNA"/>
</dbReference>
<evidence type="ECO:0000313" key="13">
    <source>
        <dbReference type="Proteomes" id="UP000008810"/>
    </source>
</evidence>
<keyword evidence="5 8" id="KW-0863">Zinc-finger</keyword>
<evidence type="ECO:0000256" key="4">
    <source>
        <dbReference type="ARBA" id="ARBA00022723"/>
    </source>
</evidence>
<evidence type="ECO:0000313" key="12">
    <source>
        <dbReference type="EnsemblPlants" id="KQK14273"/>
    </source>
</evidence>
<keyword evidence="13" id="KW-1185">Reference proteome</keyword>
<proteinExistence type="predicted"/>
<evidence type="ECO:0000256" key="9">
    <source>
        <dbReference type="SAM" id="MobiDB-lite"/>
    </source>
</evidence>
<dbReference type="GeneID" id="100839977"/>
<dbReference type="EMBL" id="CM000880">
    <property type="protein sequence ID" value="KQK14273.1"/>
    <property type="molecule type" value="Genomic_DNA"/>
</dbReference>
<dbReference type="OrthoDB" id="8062037at2759"/>
<dbReference type="AlphaFoldDB" id="I1GQF4"/>
<dbReference type="PANTHER" id="PTHR46463">
    <property type="entry name" value="ZINC FINGER, RING/FYVE/PHD-TYPE"/>
    <property type="match status" value="1"/>
</dbReference>
<keyword evidence="7" id="KW-0862">Zinc</keyword>
<keyword evidence="3" id="KW-0808">Transferase</keyword>
<name>I1GQF4_BRADI</name>
<keyword evidence="6" id="KW-0833">Ubl conjugation pathway</keyword>
<evidence type="ECO:0000313" key="11">
    <source>
        <dbReference type="EMBL" id="KQK14274.1"/>
    </source>
</evidence>
<dbReference type="Gramene" id="KQK14274">
    <property type="protein sequence ID" value="KQK14274"/>
    <property type="gene ID" value="BRADI_1g15090v3"/>
</dbReference>
<accession>I1GQF4</accession>
<dbReference type="EnsemblPlants" id="KQK14274">
    <property type="protein sequence ID" value="KQK14274"/>
    <property type="gene ID" value="BRADI_1g15090v3"/>
</dbReference>
<dbReference type="GO" id="GO:0004842">
    <property type="term" value="F:ubiquitin-protein transferase activity"/>
    <property type="evidence" value="ECO:0000318"/>
    <property type="project" value="GO_Central"/>
</dbReference>
<reference evidence="12" key="3">
    <citation type="submission" date="2018-08" db="UniProtKB">
        <authorList>
            <consortium name="EnsemblPlants"/>
        </authorList>
    </citation>
    <scope>IDENTIFICATION</scope>
    <source>
        <strain evidence="12">cv. Bd21</strain>
    </source>
</reference>
<dbReference type="EnsemblPlants" id="KQK14273">
    <property type="protein sequence ID" value="KQK14273"/>
    <property type="gene ID" value="BRADI_1g15090v3"/>
</dbReference>
<dbReference type="eggNOG" id="KOG0800">
    <property type="taxonomic scope" value="Eukaryota"/>
</dbReference>
<dbReference type="Pfam" id="PF13639">
    <property type="entry name" value="zf-RING_2"/>
    <property type="match status" value="1"/>
</dbReference>
<dbReference type="SMART" id="SM00184">
    <property type="entry name" value="RING"/>
    <property type="match status" value="1"/>
</dbReference>
<gene>
    <name evidence="12" type="primary">LOC100839977</name>
    <name evidence="11" type="ORF">BRADI_1g15090v3</name>
</gene>
<dbReference type="InterPro" id="IPR001841">
    <property type="entry name" value="Znf_RING"/>
</dbReference>
<feature type="region of interest" description="Disordered" evidence="9">
    <location>
        <begin position="81"/>
        <end position="146"/>
    </location>
</feature>
<dbReference type="Gramene" id="KQK14273">
    <property type="protein sequence ID" value="KQK14273"/>
    <property type="gene ID" value="BRADI_1g15090v3"/>
</dbReference>
<feature type="domain" description="RING-type" evidence="10">
    <location>
        <begin position="157"/>
        <end position="197"/>
    </location>
</feature>
<evidence type="ECO:0000256" key="6">
    <source>
        <dbReference type="ARBA" id="ARBA00022786"/>
    </source>
</evidence>
<dbReference type="RefSeq" id="XP_003562313.1">
    <property type="nucleotide sequence ID" value="XM_003562265.4"/>
</dbReference>
<evidence type="ECO:0000256" key="3">
    <source>
        <dbReference type="ARBA" id="ARBA00022679"/>
    </source>
</evidence>
<reference evidence="11 12" key="1">
    <citation type="journal article" date="2010" name="Nature">
        <title>Genome sequencing and analysis of the model grass Brachypodium distachyon.</title>
        <authorList>
            <consortium name="International Brachypodium Initiative"/>
        </authorList>
    </citation>
    <scope>NUCLEOTIDE SEQUENCE [LARGE SCALE GENOMIC DNA]</scope>
    <source>
        <strain evidence="11">Bd21</strain>
        <strain evidence="12">cv. Bd21</strain>
    </source>
</reference>
<organism evidence="11">
    <name type="scientific">Brachypodium distachyon</name>
    <name type="common">Purple false brome</name>
    <name type="synonym">Trachynia distachya</name>
    <dbReference type="NCBI Taxonomy" id="15368"/>
    <lineage>
        <taxon>Eukaryota</taxon>
        <taxon>Viridiplantae</taxon>
        <taxon>Streptophyta</taxon>
        <taxon>Embryophyta</taxon>
        <taxon>Tracheophyta</taxon>
        <taxon>Spermatophyta</taxon>
        <taxon>Magnoliopsida</taxon>
        <taxon>Liliopsida</taxon>
        <taxon>Poales</taxon>
        <taxon>Poaceae</taxon>
        <taxon>BOP clade</taxon>
        <taxon>Pooideae</taxon>
        <taxon>Stipodae</taxon>
        <taxon>Brachypodieae</taxon>
        <taxon>Brachypodium</taxon>
    </lineage>
</organism>
<dbReference type="InterPro" id="IPR013083">
    <property type="entry name" value="Znf_RING/FYVE/PHD"/>
</dbReference>
<dbReference type="RefSeq" id="XP_014752633.1">
    <property type="nucleotide sequence ID" value="XM_014897147.2"/>
</dbReference>
<dbReference type="HOGENOM" id="CLU_081123_3_0_1"/>
<dbReference type="Proteomes" id="UP000008810">
    <property type="component" value="Chromosome 1"/>
</dbReference>
<reference evidence="11" key="2">
    <citation type="submission" date="2017-06" db="EMBL/GenBank/DDBJ databases">
        <title>WGS assembly of Brachypodium distachyon.</title>
        <authorList>
            <consortium name="The International Brachypodium Initiative"/>
            <person name="Lucas S."/>
            <person name="Harmon-Smith M."/>
            <person name="Lail K."/>
            <person name="Tice H."/>
            <person name="Grimwood J."/>
            <person name="Bruce D."/>
            <person name="Barry K."/>
            <person name="Shu S."/>
            <person name="Lindquist E."/>
            <person name="Wang M."/>
            <person name="Pitluck S."/>
            <person name="Vogel J.P."/>
            <person name="Garvin D.F."/>
            <person name="Mockler T.C."/>
            <person name="Schmutz J."/>
            <person name="Rokhsar D."/>
            <person name="Bevan M.W."/>
        </authorList>
    </citation>
    <scope>NUCLEOTIDE SEQUENCE</scope>
    <source>
        <strain evidence="11">Bd21</strain>
    </source>
</reference>
<evidence type="ECO:0000256" key="8">
    <source>
        <dbReference type="PROSITE-ProRule" id="PRU00175"/>
    </source>
</evidence>
<dbReference type="RefSeq" id="XP_014752634.1">
    <property type="nucleotide sequence ID" value="XM_014897148.2"/>
</dbReference>
<evidence type="ECO:0000259" key="10">
    <source>
        <dbReference type="PROSITE" id="PS50089"/>
    </source>
</evidence>
<evidence type="ECO:0000256" key="1">
    <source>
        <dbReference type="ARBA" id="ARBA00000900"/>
    </source>
</evidence>
<dbReference type="OMA" id="TLQCNHN"/>
<dbReference type="FunFam" id="3.30.40.10:FF:000588">
    <property type="entry name" value="RING/U-box superfamily protein"/>
    <property type="match status" value="1"/>
</dbReference>
<dbReference type="KEGG" id="bdi:100839977"/>
<dbReference type="SUPFAM" id="SSF57850">
    <property type="entry name" value="RING/U-box"/>
    <property type="match status" value="1"/>
</dbReference>
<dbReference type="GO" id="GO:0061630">
    <property type="term" value="F:ubiquitin protein ligase activity"/>
    <property type="evidence" value="ECO:0007669"/>
    <property type="project" value="UniProtKB-EC"/>
</dbReference>
<protein>
    <recommendedName>
        <fullName evidence="2">RING-type E3 ubiquitin transferase</fullName>
        <ecNumber evidence="2">2.3.2.27</ecNumber>
    </recommendedName>
</protein>
<dbReference type="GO" id="GO:0008270">
    <property type="term" value="F:zinc ion binding"/>
    <property type="evidence" value="ECO:0007669"/>
    <property type="project" value="UniProtKB-KW"/>
</dbReference>
<feature type="compositionally biased region" description="Basic and acidic residues" evidence="9">
    <location>
        <begin position="81"/>
        <end position="100"/>
    </location>
</feature>
<evidence type="ECO:0000256" key="5">
    <source>
        <dbReference type="ARBA" id="ARBA00022771"/>
    </source>
</evidence>
<sequence>MGSILCCLRGPDDAPGCCLCLPWPFLNNSSTTNSGATARQRADTRVAPVQGRVPLAVSAGSRQEDSMNTFRCPPRPLPYDDPRFSHQTEHHPLVSEHEKASTQFQKPNQLGESKNVDTTSTCTADKTDGSSVKTQSGAGPKIGGTQLYVPSDSEEDCPICLEEYDYENPKIALECNHSYHLGCIYEWMERSQSCPVCAKVMLFNEGQ</sequence>
<evidence type="ECO:0000256" key="7">
    <source>
        <dbReference type="ARBA" id="ARBA00022833"/>
    </source>
</evidence>
<dbReference type="PROSITE" id="PS50089">
    <property type="entry name" value="ZF_RING_2"/>
    <property type="match status" value="1"/>
</dbReference>
<keyword evidence="4" id="KW-0479">Metal-binding</keyword>
<comment type="catalytic activity">
    <reaction evidence="1">
        <text>S-ubiquitinyl-[E2 ubiquitin-conjugating enzyme]-L-cysteine + [acceptor protein]-L-lysine = [E2 ubiquitin-conjugating enzyme]-L-cysteine + N(6)-ubiquitinyl-[acceptor protein]-L-lysine.</text>
        <dbReference type="EC" id="2.3.2.27"/>
    </reaction>
</comment>
<evidence type="ECO:0000256" key="2">
    <source>
        <dbReference type="ARBA" id="ARBA00012483"/>
    </source>
</evidence>